<evidence type="ECO:0000259" key="2">
    <source>
        <dbReference type="Pfam" id="PF01757"/>
    </source>
</evidence>
<keyword evidence="1" id="KW-0812">Transmembrane</keyword>
<dbReference type="GO" id="GO:0016747">
    <property type="term" value="F:acyltransferase activity, transferring groups other than amino-acyl groups"/>
    <property type="evidence" value="ECO:0007669"/>
    <property type="project" value="InterPro"/>
</dbReference>
<proteinExistence type="predicted"/>
<dbReference type="PANTHER" id="PTHR23028">
    <property type="entry name" value="ACETYLTRANSFERASE"/>
    <property type="match status" value="1"/>
</dbReference>
<feature type="transmembrane region" description="Helical" evidence="1">
    <location>
        <begin position="216"/>
        <end position="238"/>
    </location>
</feature>
<keyword evidence="1" id="KW-0472">Membrane</keyword>
<dbReference type="RefSeq" id="WP_171219495.1">
    <property type="nucleotide sequence ID" value="NZ_JABEPP010000004.1"/>
</dbReference>
<organism evidence="3 4">
    <name type="scientific">Enterovirga aerilata</name>
    <dbReference type="NCBI Taxonomy" id="2730920"/>
    <lineage>
        <taxon>Bacteria</taxon>
        <taxon>Pseudomonadati</taxon>
        <taxon>Pseudomonadota</taxon>
        <taxon>Alphaproteobacteria</taxon>
        <taxon>Hyphomicrobiales</taxon>
        <taxon>Methylobacteriaceae</taxon>
        <taxon>Enterovirga</taxon>
    </lineage>
</organism>
<feature type="transmembrane region" description="Helical" evidence="1">
    <location>
        <begin position="44"/>
        <end position="66"/>
    </location>
</feature>
<feature type="transmembrane region" description="Helical" evidence="1">
    <location>
        <begin position="307"/>
        <end position="328"/>
    </location>
</feature>
<dbReference type="InterPro" id="IPR050879">
    <property type="entry name" value="Acyltransferase_3"/>
</dbReference>
<sequence>MATERRSEIQLLRAIAAIEVVVVHSDLVTKHFSPGTVLQGGYELVGGIGVELFFIVSGFIMCMRAAESRSGWSFMLGRIRRIAPMYWVFTSLILALSIAQPNWMIAPRSLEAERILSSYLILPQADFPPLGPGWTLEHEMIFYALIACALGTLGLKPDAKLAFGWALAVLGAAGCILGPQEGRSLLSFHVLSPYMFAFSFGWLVRCWEERQGAGRLWIAFPYALALGVGLGMSSAWGLQLLGRFLAAGTVFGLFLAGRRMLSADGWLGRAGWELGDASYSIYLAHWFVLSASGKLLGRLGAPPDAAMALRLLGIASAIAVGLLCFRWFEHPLDRRLRELSFSRTRRLPAQPDVRVQRL</sequence>
<dbReference type="PANTHER" id="PTHR23028:SF131">
    <property type="entry name" value="BLR2367 PROTEIN"/>
    <property type="match status" value="1"/>
</dbReference>
<feature type="transmembrane region" description="Helical" evidence="1">
    <location>
        <begin position="86"/>
        <end position="106"/>
    </location>
</feature>
<dbReference type="AlphaFoldDB" id="A0A849ICB9"/>
<keyword evidence="1" id="KW-1133">Transmembrane helix</keyword>
<evidence type="ECO:0000256" key="1">
    <source>
        <dbReference type="SAM" id="Phobius"/>
    </source>
</evidence>
<name>A0A849ICB9_9HYPH</name>
<keyword evidence="3" id="KW-0808">Transferase</keyword>
<evidence type="ECO:0000313" key="4">
    <source>
        <dbReference type="Proteomes" id="UP000564885"/>
    </source>
</evidence>
<gene>
    <name evidence="3" type="ORF">HJG44_16970</name>
</gene>
<feature type="transmembrane region" description="Helical" evidence="1">
    <location>
        <begin position="140"/>
        <end position="155"/>
    </location>
</feature>
<protein>
    <submittedName>
        <fullName evidence="3">Acyltransferase</fullName>
    </submittedName>
</protein>
<dbReference type="Pfam" id="PF01757">
    <property type="entry name" value="Acyl_transf_3"/>
    <property type="match status" value="1"/>
</dbReference>
<dbReference type="Proteomes" id="UP000564885">
    <property type="component" value="Unassembled WGS sequence"/>
</dbReference>
<evidence type="ECO:0000313" key="3">
    <source>
        <dbReference type="EMBL" id="NNM74069.1"/>
    </source>
</evidence>
<dbReference type="InterPro" id="IPR002656">
    <property type="entry name" value="Acyl_transf_3_dom"/>
</dbReference>
<reference evidence="3 4" key="1">
    <citation type="submission" date="2020-04" db="EMBL/GenBank/DDBJ databases">
        <title>Enterovirga sp. isolate from soil.</title>
        <authorList>
            <person name="Chea S."/>
            <person name="Kim D.-U."/>
        </authorList>
    </citation>
    <scope>NUCLEOTIDE SEQUENCE [LARGE SCALE GENOMIC DNA]</scope>
    <source>
        <strain evidence="3 4">DB1703</strain>
    </source>
</reference>
<dbReference type="EMBL" id="JABEPP010000004">
    <property type="protein sequence ID" value="NNM74069.1"/>
    <property type="molecule type" value="Genomic_DNA"/>
</dbReference>
<feature type="domain" description="Acyltransferase 3" evidence="2">
    <location>
        <begin position="8"/>
        <end position="324"/>
    </location>
</feature>
<accession>A0A849ICB9</accession>
<keyword evidence="4" id="KW-1185">Reference proteome</keyword>
<feature type="transmembrane region" description="Helical" evidence="1">
    <location>
        <begin position="185"/>
        <end position="204"/>
    </location>
</feature>
<comment type="caution">
    <text evidence="3">The sequence shown here is derived from an EMBL/GenBank/DDBJ whole genome shotgun (WGS) entry which is preliminary data.</text>
</comment>
<feature type="transmembrane region" description="Helical" evidence="1">
    <location>
        <begin position="162"/>
        <end position="179"/>
    </location>
</feature>
<keyword evidence="3" id="KW-0012">Acyltransferase</keyword>
<dbReference type="GO" id="GO:0016020">
    <property type="term" value="C:membrane"/>
    <property type="evidence" value="ECO:0007669"/>
    <property type="project" value="TreeGrafter"/>
</dbReference>
<dbReference type="GO" id="GO:0000271">
    <property type="term" value="P:polysaccharide biosynthetic process"/>
    <property type="evidence" value="ECO:0007669"/>
    <property type="project" value="TreeGrafter"/>
</dbReference>